<dbReference type="InterPro" id="IPR001025">
    <property type="entry name" value="BAH_dom"/>
</dbReference>
<dbReference type="AlphaFoldDB" id="A0A3P7Z7D8"/>
<dbReference type="WBParaSite" id="HPBE_0001385501-mRNA-1">
    <property type="protein sequence ID" value="HPBE_0001385501-mRNA-1"/>
    <property type="gene ID" value="HPBE_0001385501"/>
</dbReference>
<evidence type="ECO:0000313" key="16">
    <source>
        <dbReference type="Proteomes" id="UP000050761"/>
    </source>
</evidence>
<dbReference type="EMBL" id="UZAH01028101">
    <property type="protein sequence ID" value="VDO97656.1"/>
    <property type="molecule type" value="Genomic_DNA"/>
</dbReference>
<dbReference type="Pfam" id="PF01426">
    <property type="entry name" value="BAH"/>
    <property type="match status" value="1"/>
</dbReference>
<evidence type="ECO:0000259" key="13">
    <source>
        <dbReference type="PROSITE" id="PS51038"/>
    </source>
</evidence>
<gene>
    <name evidence="15" type="ORF">HPBE_LOCUS13856</name>
</gene>
<protein>
    <submittedName>
        <fullName evidence="17">SET domain-containing protein</fullName>
    </submittedName>
</protein>
<dbReference type="Pfam" id="PF00856">
    <property type="entry name" value="SET"/>
    <property type="match status" value="1"/>
</dbReference>
<dbReference type="OrthoDB" id="422362at2759"/>
<evidence type="ECO:0000256" key="5">
    <source>
        <dbReference type="ARBA" id="ARBA00022679"/>
    </source>
</evidence>
<dbReference type="PROSITE" id="PS50868">
    <property type="entry name" value="POST_SET"/>
    <property type="match status" value="1"/>
</dbReference>
<dbReference type="GO" id="GO:0003682">
    <property type="term" value="F:chromatin binding"/>
    <property type="evidence" value="ECO:0007669"/>
    <property type="project" value="InterPro"/>
</dbReference>
<dbReference type="PROSITE" id="PS50280">
    <property type="entry name" value="SET"/>
    <property type="match status" value="1"/>
</dbReference>
<dbReference type="PROSITE" id="PS51215">
    <property type="entry name" value="AWS"/>
    <property type="match status" value="1"/>
</dbReference>
<keyword evidence="10" id="KW-0539">Nucleus</keyword>
<dbReference type="SUPFAM" id="SSF82199">
    <property type="entry name" value="SET domain"/>
    <property type="match status" value="1"/>
</dbReference>
<evidence type="ECO:0000256" key="9">
    <source>
        <dbReference type="ARBA" id="ARBA00022833"/>
    </source>
</evidence>
<evidence type="ECO:0000256" key="10">
    <source>
        <dbReference type="ARBA" id="ARBA00023242"/>
    </source>
</evidence>
<reference evidence="15 16" key="1">
    <citation type="submission" date="2018-11" db="EMBL/GenBank/DDBJ databases">
        <authorList>
            <consortium name="Pathogen Informatics"/>
        </authorList>
    </citation>
    <scope>NUCLEOTIDE SEQUENCE [LARGE SCALE GENOMIC DNA]</scope>
</reference>
<comment type="subcellular location">
    <subcellularLocation>
        <location evidence="2">Chromosome</location>
    </subcellularLocation>
    <subcellularLocation>
        <location evidence="1">Nucleus</location>
    </subcellularLocation>
</comment>
<dbReference type="Gene3D" id="2.30.30.490">
    <property type="match status" value="1"/>
</dbReference>
<dbReference type="PROSITE" id="PS51038">
    <property type="entry name" value="BAH"/>
    <property type="match status" value="1"/>
</dbReference>
<dbReference type="InterPro" id="IPR011011">
    <property type="entry name" value="Znf_FYVE_PHD"/>
</dbReference>
<name>A0A3P7Z7D8_HELPZ</name>
<dbReference type="GO" id="GO:0005694">
    <property type="term" value="C:chromosome"/>
    <property type="evidence" value="ECO:0007669"/>
    <property type="project" value="UniProtKB-SubCell"/>
</dbReference>
<dbReference type="GO" id="GO:0032259">
    <property type="term" value="P:methylation"/>
    <property type="evidence" value="ECO:0007669"/>
    <property type="project" value="UniProtKB-KW"/>
</dbReference>
<keyword evidence="8" id="KW-0863">Zinc-finger</keyword>
<dbReference type="Proteomes" id="UP000050761">
    <property type="component" value="Unassembled WGS sequence"/>
</dbReference>
<keyword evidence="4" id="KW-0489">Methyltransferase</keyword>
<dbReference type="InterPro" id="IPR001214">
    <property type="entry name" value="SET_dom"/>
</dbReference>
<dbReference type="InterPro" id="IPR003616">
    <property type="entry name" value="Post-SET_dom"/>
</dbReference>
<dbReference type="InterPro" id="IPR046341">
    <property type="entry name" value="SET_dom_sf"/>
</dbReference>
<keyword evidence="3" id="KW-0158">Chromosome</keyword>
<dbReference type="GO" id="GO:0005654">
    <property type="term" value="C:nucleoplasm"/>
    <property type="evidence" value="ECO:0007669"/>
    <property type="project" value="TreeGrafter"/>
</dbReference>
<sequence>MNLNQFNNNGCVETLSLSRNFLPTRTTVLSPGGQSPTVHGVIQVTGIGSSAFRRKIKTPDFSSAALCWRVFISRVYIIYWCLVNLEEVVSSRSSHSTPAKRSAHIETSTQIKKEKEYEEISRSKLLHSALLCSFFVLGVGTGEIPEWVSPVLSCGCTRGACTSDSECVNRALCVQCPSACAAPLCANKKFWKDDALKSLVVSGAKTRKILRTKQARRAGEFMGEFAGEVIRFEDAKQRWQTYTSPMILCLTSRLFVDATVRGNISRYVRQSCRPNARLEVWSVNGHYRAGLFSLGDIASGAEITIDMNGLLPVSKDCNCGASDCRKRIVMARNPVSFWFMDNFCLLFKTLHFLFRVRRVDGRLPLKALSGYHRVCRLLRRAERRRNQISKSELSRWLDQLADDDFERAYSYVRCICGSLEEDGEMTQCDTCNFWLHSECLRDVDQDTEYKCQFCRGTILGGRPCLDVVLAKQPDIRLHGCSYYKALTNNRSIQVRLNETVHVLKAIKDDVSHLCRFSLMDDVFRVERLFSAPGGHRFVFGFYYARPHETFCDSQRIFHRKEVFATPLYDTLPLDAVVGRCAVLDASVWCIGRPTVPEFKEEDVYLCEYQIDRNQRSFEKIPSKNRYPINTQPYVFRKFDEPITIKRDFTPFIVDSTSSSPSKSSSRADKTHSDSVDCRRLVSITLTETFCLNGFTFLKVGCNSSTVSGVILWSWGHMVKFLLLKMNVSFP</sequence>
<organism evidence="15">
    <name type="scientific">Heligmosomoides polygyrus</name>
    <name type="common">Parasitic roundworm</name>
    <dbReference type="NCBI Taxonomy" id="6339"/>
    <lineage>
        <taxon>Eukaryota</taxon>
        <taxon>Metazoa</taxon>
        <taxon>Ecdysozoa</taxon>
        <taxon>Nematoda</taxon>
        <taxon>Chromadorea</taxon>
        <taxon>Rhabditida</taxon>
        <taxon>Rhabditina</taxon>
        <taxon>Rhabditomorpha</taxon>
        <taxon>Strongyloidea</taxon>
        <taxon>Heligmosomidae</taxon>
        <taxon>Heligmosomoides</taxon>
    </lineage>
</organism>
<dbReference type="InterPro" id="IPR006560">
    <property type="entry name" value="AWS_dom"/>
</dbReference>
<dbReference type="Gene3D" id="3.30.40.10">
    <property type="entry name" value="Zinc/RING finger domain, C3HC4 (zinc finger)"/>
    <property type="match status" value="1"/>
</dbReference>
<dbReference type="SMART" id="SM00570">
    <property type="entry name" value="AWS"/>
    <property type="match status" value="1"/>
</dbReference>
<dbReference type="PANTHER" id="PTHR46147">
    <property type="entry name" value="HISTONE-LYSINE N-METHYLTRANSFERASE ASH1"/>
    <property type="match status" value="1"/>
</dbReference>
<keyword evidence="5" id="KW-0808">Transferase</keyword>
<evidence type="ECO:0000256" key="7">
    <source>
        <dbReference type="ARBA" id="ARBA00022723"/>
    </source>
</evidence>
<dbReference type="SUPFAM" id="SSF57903">
    <property type="entry name" value="FYVE/PHD zinc finger"/>
    <property type="match status" value="1"/>
</dbReference>
<evidence type="ECO:0000259" key="12">
    <source>
        <dbReference type="PROSITE" id="PS50868"/>
    </source>
</evidence>
<evidence type="ECO:0000313" key="15">
    <source>
        <dbReference type="EMBL" id="VDO97656.1"/>
    </source>
</evidence>
<keyword evidence="16" id="KW-1185">Reference proteome</keyword>
<evidence type="ECO:0000259" key="11">
    <source>
        <dbReference type="PROSITE" id="PS50280"/>
    </source>
</evidence>
<accession>A0A3P7Z7D8</accession>
<evidence type="ECO:0000256" key="6">
    <source>
        <dbReference type="ARBA" id="ARBA00022691"/>
    </source>
</evidence>
<dbReference type="GO" id="GO:0008270">
    <property type="term" value="F:zinc ion binding"/>
    <property type="evidence" value="ECO:0007669"/>
    <property type="project" value="UniProtKB-KW"/>
</dbReference>
<evidence type="ECO:0000256" key="1">
    <source>
        <dbReference type="ARBA" id="ARBA00004123"/>
    </source>
</evidence>
<dbReference type="PANTHER" id="PTHR46147:SF3">
    <property type="entry name" value="HISTONE-LYSINE N-METHYLTRANSFERASE ASH1"/>
    <property type="match status" value="1"/>
</dbReference>
<evidence type="ECO:0000256" key="3">
    <source>
        <dbReference type="ARBA" id="ARBA00022454"/>
    </source>
</evidence>
<feature type="domain" description="Post-SET" evidence="12">
    <location>
        <begin position="313"/>
        <end position="329"/>
    </location>
</feature>
<evidence type="ECO:0000256" key="8">
    <source>
        <dbReference type="ARBA" id="ARBA00022771"/>
    </source>
</evidence>
<evidence type="ECO:0000313" key="17">
    <source>
        <dbReference type="WBParaSite" id="HPBE_0001385501-mRNA-1"/>
    </source>
</evidence>
<evidence type="ECO:0000259" key="14">
    <source>
        <dbReference type="PROSITE" id="PS51215"/>
    </source>
</evidence>
<dbReference type="SMART" id="SM00439">
    <property type="entry name" value="BAH"/>
    <property type="match status" value="1"/>
</dbReference>
<proteinExistence type="predicted"/>
<evidence type="ECO:0000256" key="2">
    <source>
        <dbReference type="ARBA" id="ARBA00004286"/>
    </source>
</evidence>
<dbReference type="Gene3D" id="2.170.270.10">
    <property type="entry name" value="SET domain"/>
    <property type="match status" value="1"/>
</dbReference>
<feature type="domain" description="SET" evidence="11">
    <location>
        <begin position="183"/>
        <end position="308"/>
    </location>
</feature>
<dbReference type="SMART" id="SM00317">
    <property type="entry name" value="SET"/>
    <property type="match status" value="1"/>
</dbReference>
<dbReference type="InterPro" id="IPR013083">
    <property type="entry name" value="Znf_RING/FYVE/PHD"/>
</dbReference>
<keyword evidence="7" id="KW-0479">Metal-binding</keyword>
<keyword evidence="9" id="KW-0862">Zinc</keyword>
<evidence type="ECO:0000256" key="4">
    <source>
        <dbReference type="ARBA" id="ARBA00022603"/>
    </source>
</evidence>
<reference evidence="17" key="2">
    <citation type="submission" date="2019-09" db="UniProtKB">
        <authorList>
            <consortium name="WormBaseParasite"/>
        </authorList>
    </citation>
    <scope>IDENTIFICATION</scope>
</reference>
<dbReference type="InterPro" id="IPR043151">
    <property type="entry name" value="BAH_sf"/>
</dbReference>
<feature type="domain" description="BAH" evidence="13">
    <location>
        <begin position="492"/>
        <end position="621"/>
    </location>
</feature>
<dbReference type="InterPro" id="IPR001965">
    <property type="entry name" value="Znf_PHD"/>
</dbReference>
<keyword evidence="6" id="KW-0949">S-adenosyl-L-methionine</keyword>
<dbReference type="GO" id="GO:0042800">
    <property type="term" value="F:histone H3K4 methyltransferase activity"/>
    <property type="evidence" value="ECO:0007669"/>
    <property type="project" value="TreeGrafter"/>
</dbReference>
<feature type="domain" description="AWS" evidence="14">
    <location>
        <begin position="149"/>
        <end position="194"/>
    </location>
</feature>
<dbReference type="GO" id="GO:0006355">
    <property type="term" value="P:regulation of DNA-templated transcription"/>
    <property type="evidence" value="ECO:0007669"/>
    <property type="project" value="TreeGrafter"/>
</dbReference>
<dbReference type="SMART" id="SM00249">
    <property type="entry name" value="PHD"/>
    <property type="match status" value="1"/>
</dbReference>